<proteinExistence type="predicted"/>
<protein>
    <recommendedName>
        <fullName evidence="4">PLD phosphodiesterase domain-containing protein</fullName>
    </recommendedName>
</protein>
<evidence type="ECO:0000313" key="2">
    <source>
        <dbReference type="EMBL" id="MFC7125597.1"/>
    </source>
</evidence>
<evidence type="ECO:0000313" key="3">
    <source>
        <dbReference type="Proteomes" id="UP001596414"/>
    </source>
</evidence>
<name>A0ABD5XB53_9EURY</name>
<accession>A0ABD5XB53</accession>
<feature type="compositionally biased region" description="Polar residues" evidence="1">
    <location>
        <begin position="514"/>
        <end position="529"/>
    </location>
</feature>
<dbReference type="AlphaFoldDB" id="A0ABD5XB53"/>
<evidence type="ECO:0008006" key="4">
    <source>
        <dbReference type="Google" id="ProtNLM"/>
    </source>
</evidence>
<gene>
    <name evidence="2" type="ORF">ACFQJ7_06035</name>
</gene>
<feature type="region of interest" description="Disordered" evidence="1">
    <location>
        <begin position="498"/>
        <end position="530"/>
    </location>
</feature>
<sequence>MNLIDALGGSEADHAVCTTYPFEPLFFSNYAIDPLQEAGVATPIILMDGQQYEELAEQQELTSRAIGQHYYLEPVTVESTFHPKVAFLADESACHISISSANITLSEYTTAAQLGQTITVSAETETDSNRPTPQELAVAQDVRVFIDQLCQEYVSGRDVRTEMQRAVETTEWLENRSRSESVSGGFVHNLQSPILEQVLNEIGEVDHVTLFAPFFGGKSALSEIDAQINAEEYEIYIAEGNTHLDPENAIKAFDEAVTFRPIQHDTRRWIHAKGMVFEGSWGTATLYGSPNITGQALLETASTGNLEASLLHIDTDDSVTGLWGQQSFSAQIGGEQAPSEFDFADYSFGGDSEPSPSLTLADARVDRAEDDEILARFVAPDIAEGTTITIESLTESTVEVVWTKDADDENDGVLIRLPDSWAQSIVRLHTPDGMRSNYRQITTEPTEGTRKVSDVLRNDGREAVQSLVDETLFLGVDVAPNVITEAVSRLSEKYDKLEERPPDVATDTADNKNDNSAFSTGVSGISTTSRKPHLGLKDGMDYAEKRIEAILQDYPTVASVEELLDHFENLWYYITRGLIRSSLASQLEDPKGDDSGIETNLNVGRLHSICANRVSSIHDARYFERISHYVNQIQSIHPDSTADVLDPNTVGDTFVIYPAMVLSLMEWHGEAFVGQFEFLRQYHTELTTANPLIGEWLIDGNAVSERLHHHETVLDEQVTALGERIEWDISLPVDFTPGLELLFYGFWFRELARKSDEGLFENETIFNQYNPKALAEAARLALAGHDRVNTSDQYESLRKGRFDSIVRLTEGRSDPVPQLESICERVP</sequence>
<evidence type="ECO:0000256" key="1">
    <source>
        <dbReference type="SAM" id="MobiDB-lite"/>
    </source>
</evidence>
<dbReference type="EMBL" id="JBHSZQ010000007">
    <property type="protein sequence ID" value="MFC7125597.1"/>
    <property type="molecule type" value="Genomic_DNA"/>
</dbReference>
<dbReference type="Gene3D" id="3.30.870.10">
    <property type="entry name" value="Endonuclease Chain A"/>
    <property type="match status" value="1"/>
</dbReference>
<comment type="caution">
    <text evidence="2">The sequence shown here is derived from an EMBL/GenBank/DDBJ whole genome shotgun (WGS) entry which is preliminary data.</text>
</comment>
<dbReference type="Proteomes" id="UP001596414">
    <property type="component" value="Unassembled WGS sequence"/>
</dbReference>
<reference evidence="2 3" key="1">
    <citation type="journal article" date="2014" name="Int. J. Syst. Evol. Microbiol.">
        <title>Complete genome sequence of Corynebacterium casei LMG S-19264T (=DSM 44701T), isolated from a smear-ripened cheese.</title>
        <authorList>
            <consortium name="US DOE Joint Genome Institute (JGI-PGF)"/>
            <person name="Walter F."/>
            <person name="Albersmeier A."/>
            <person name="Kalinowski J."/>
            <person name="Ruckert C."/>
        </authorList>
    </citation>
    <scope>NUCLEOTIDE SEQUENCE [LARGE SCALE GENOMIC DNA]</scope>
    <source>
        <strain evidence="2 3">CGMCC 4.7215</strain>
    </source>
</reference>
<dbReference type="RefSeq" id="WP_267638597.1">
    <property type="nucleotide sequence ID" value="NZ_JAODIY010000016.1"/>
</dbReference>
<organism evidence="2 3">
    <name type="scientific">Halovenus rubra</name>
    <dbReference type="NCBI Taxonomy" id="869890"/>
    <lineage>
        <taxon>Archaea</taxon>
        <taxon>Methanobacteriati</taxon>
        <taxon>Methanobacteriota</taxon>
        <taxon>Stenosarchaea group</taxon>
        <taxon>Halobacteria</taxon>
        <taxon>Halobacteriales</taxon>
        <taxon>Haloarculaceae</taxon>
        <taxon>Halovenus</taxon>
    </lineage>
</organism>